<evidence type="ECO:0000313" key="1">
    <source>
        <dbReference type="EMBL" id="RPD53844.1"/>
    </source>
</evidence>
<evidence type="ECO:0000313" key="2">
    <source>
        <dbReference type="Proteomes" id="UP000313359"/>
    </source>
</evidence>
<dbReference type="AlphaFoldDB" id="A0A5C2RRA5"/>
<dbReference type="Gene3D" id="1.10.1520.10">
    <property type="entry name" value="Ribonuclease III domain"/>
    <property type="match status" value="1"/>
</dbReference>
<sequence>MHTETEIPPAPQIDGEAMLEIFVHQSVRFPSPPMNPNSDSSSPFGDGVRLAMIGSKVLEAAYMYLLFSQQPLLKAEEMEVQFSNLPDLVERWVEGYKWREKVRHTADVDMHDPKETRYIMDAYVGAVFLGRGFEAVMRWVQGLVDAEPIPNGGALTG</sequence>
<dbReference type="EMBL" id="ML122314">
    <property type="protein sequence ID" value="RPD53844.1"/>
    <property type="molecule type" value="Genomic_DNA"/>
</dbReference>
<dbReference type="InterPro" id="IPR036389">
    <property type="entry name" value="RNase_III_sf"/>
</dbReference>
<name>A0A5C2RRA5_9APHY</name>
<keyword evidence="2" id="KW-1185">Reference proteome</keyword>
<dbReference type="Proteomes" id="UP000313359">
    <property type="component" value="Unassembled WGS sequence"/>
</dbReference>
<dbReference type="GO" id="GO:0004525">
    <property type="term" value="F:ribonuclease III activity"/>
    <property type="evidence" value="ECO:0007669"/>
    <property type="project" value="InterPro"/>
</dbReference>
<accession>A0A5C2RRA5</accession>
<evidence type="ECO:0008006" key="3">
    <source>
        <dbReference type="Google" id="ProtNLM"/>
    </source>
</evidence>
<dbReference type="GO" id="GO:0006396">
    <property type="term" value="P:RNA processing"/>
    <property type="evidence" value="ECO:0007669"/>
    <property type="project" value="InterPro"/>
</dbReference>
<protein>
    <recommendedName>
        <fullName evidence="3">RNase III domain-containing protein</fullName>
    </recommendedName>
</protein>
<dbReference type="STRING" id="1328759.A0A5C2RRA5"/>
<dbReference type="OrthoDB" id="2392202at2759"/>
<dbReference type="SUPFAM" id="SSF69065">
    <property type="entry name" value="RNase III domain-like"/>
    <property type="match status" value="1"/>
</dbReference>
<organism evidence="1 2">
    <name type="scientific">Lentinus tigrinus ALCF2SS1-6</name>
    <dbReference type="NCBI Taxonomy" id="1328759"/>
    <lineage>
        <taxon>Eukaryota</taxon>
        <taxon>Fungi</taxon>
        <taxon>Dikarya</taxon>
        <taxon>Basidiomycota</taxon>
        <taxon>Agaricomycotina</taxon>
        <taxon>Agaricomycetes</taxon>
        <taxon>Polyporales</taxon>
        <taxon>Polyporaceae</taxon>
        <taxon>Lentinus</taxon>
    </lineage>
</organism>
<proteinExistence type="predicted"/>
<gene>
    <name evidence="1" type="ORF">L227DRAFT_557046</name>
</gene>
<reference evidence="1" key="1">
    <citation type="journal article" date="2018" name="Genome Biol. Evol.">
        <title>Genomics and development of Lentinus tigrinus, a white-rot wood-decaying mushroom with dimorphic fruiting bodies.</title>
        <authorList>
            <person name="Wu B."/>
            <person name="Xu Z."/>
            <person name="Knudson A."/>
            <person name="Carlson A."/>
            <person name="Chen N."/>
            <person name="Kovaka S."/>
            <person name="LaButti K."/>
            <person name="Lipzen A."/>
            <person name="Pennachio C."/>
            <person name="Riley R."/>
            <person name="Schakwitz W."/>
            <person name="Umezawa K."/>
            <person name="Ohm R.A."/>
            <person name="Grigoriev I.V."/>
            <person name="Nagy L.G."/>
            <person name="Gibbons J."/>
            <person name="Hibbett D."/>
        </authorList>
    </citation>
    <scope>NUCLEOTIDE SEQUENCE [LARGE SCALE GENOMIC DNA]</scope>
    <source>
        <strain evidence="1">ALCF2SS1-6</strain>
    </source>
</reference>